<evidence type="ECO:0000313" key="3">
    <source>
        <dbReference type="Proteomes" id="UP000574390"/>
    </source>
</evidence>
<evidence type="ECO:0000313" key="2">
    <source>
        <dbReference type="EMBL" id="KAF4682441.1"/>
    </source>
</evidence>
<dbReference type="GO" id="GO:0009116">
    <property type="term" value="P:nucleoside metabolic process"/>
    <property type="evidence" value="ECO:0007669"/>
    <property type="project" value="InterPro"/>
</dbReference>
<proteinExistence type="predicted"/>
<evidence type="ECO:0000259" key="1">
    <source>
        <dbReference type="Pfam" id="PF01048"/>
    </source>
</evidence>
<gene>
    <name evidence="2" type="ORF">FOZ62_014851</name>
</gene>
<dbReference type="Gene3D" id="3.40.50.1580">
    <property type="entry name" value="Nucleoside phosphorylase domain"/>
    <property type="match status" value="1"/>
</dbReference>
<dbReference type="InterPro" id="IPR035994">
    <property type="entry name" value="Nucleoside_phosphorylase_sf"/>
</dbReference>
<dbReference type="InterPro" id="IPR000845">
    <property type="entry name" value="Nucleoside_phosphorylase_d"/>
</dbReference>
<comment type="caution">
    <text evidence="2">The sequence shown here is derived from an EMBL/GenBank/DDBJ whole genome shotgun (WGS) entry which is preliminary data.</text>
</comment>
<feature type="non-terminal residue" evidence="2">
    <location>
        <position position="1"/>
    </location>
</feature>
<protein>
    <recommendedName>
        <fullName evidence="1">Nucleoside phosphorylase domain-containing protein</fullName>
    </recommendedName>
</protein>
<accession>A0A7J6NHA7</accession>
<dbReference type="GO" id="GO:0003824">
    <property type="term" value="F:catalytic activity"/>
    <property type="evidence" value="ECO:0007669"/>
    <property type="project" value="InterPro"/>
</dbReference>
<reference evidence="2 3" key="1">
    <citation type="submission" date="2020-04" db="EMBL/GenBank/DDBJ databases">
        <title>Perkinsus olseni comparative genomics.</title>
        <authorList>
            <person name="Bogema D.R."/>
        </authorList>
    </citation>
    <scope>NUCLEOTIDE SEQUENCE [LARGE SCALE GENOMIC DNA]</scope>
    <source>
        <strain evidence="2">ATCC PRA-205</strain>
    </source>
</reference>
<name>A0A7J6NHA7_PEROL</name>
<feature type="domain" description="Nucleoside phosphorylase" evidence="1">
    <location>
        <begin position="4"/>
        <end position="115"/>
    </location>
</feature>
<dbReference type="Proteomes" id="UP000574390">
    <property type="component" value="Unassembled WGS sequence"/>
</dbReference>
<dbReference type="AlphaFoldDB" id="A0A7J6NHA7"/>
<organism evidence="2 3">
    <name type="scientific">Perkinsus olseni</name>
    <name type="common">Perkinsus atlanticus</name>
    <dbReference type="NCBI Taxonomy" id="32597"/>
    <lineage>
        <taxon>Eukaryota</taxon>
        <taxon>Sar</taxon>
        <taxon>Alveolata</taxon>
        <taxon>Perkinsozoa</taxon>
        <taxon>Perkinsea</taxon>
        <taxon>Perkinsida</taxon>
        <taxon>Perkinsidae</taxon>
        <taxon>Perkinsus</taxon>
    </lineage>
</organism>
<dbReference type="EMBL" id="JABANM010037477">
    <property type="protein sequence ID" value="KAF4682441.1"/>
    <property type="molecule type" value="Genomic_DNA"/>
</dbReference>
<dbReference type="SUPFAM" id="SSF53167">
    <property type="entry name" value="Purine and uridine phosphorylases"/>
    <property type="match status" value="1"/>
</dbReference>
<sequence>ALIPDGFPAVADPVLCLAIRDTAKALGFTNTHFGVSLSLAAFYPSPAADSTLLKNAAAGAIAVEMENAALFVVATLRGIRAAAVATVDGSPLKWDDGDYDPHGQVVKEGKDRMIKTGLEAAKRIVLENL</sequence>
<dbReference type="Pfam" id="PF01048">
    <property type="entry name" value="PNP_UDP_1"/>
    <property type="match status" value="1"/>
</dbReference>